<dbReference type="AlphaFoldDB" id="A0A0A9HLU1"/>
<name>A0A0A9HLU1_ARUDO</name>
<reference evidence="1" key="2">
    <citation type="journal article" date="2015" name="Data Brief">
        <title>Shoot transcriptome of the giant reed, Arundo donax.</title>
        <authorList>
            <person name="Barrero R.A."/>
            <person name="Guerrero F.D."/>
            <person name="Moolhuijzen P."/>
            <person name="Goolsby J.A."/>
            <person name="Tidwell J."/>
            <person name="Bellgard S.E."/>
            <person name="Bellgard M.I."/>
        </authorList>
    </citation>
    <scope>NUCLEOTIDE SEQUENCE</scope>
    <source>
        <tissue evidence="1">Shoot tissue taken approximately 20 cm above the soil surface</tissue>
    </source>
</reference>
<dbReference type="EMBL" id="GBRH01161077">
    <property type="protein sequence ID" value="JAE36819.1"/>
    <property type="molecule type" value="Transcribed_RNA"/>
</dbReference>
<proteinExistence type="predicted"/>
<evidence type="ECO:0000313" key="1">
    <source>
        <dbReference type="EMBL" id="JAE36819.1"/>
    </source>
</evidence>
<accession>A0A0A9HLU1</accession>
<sequence>MKMHQLEESTTAFSLLS</sequence>
<organism evidence="1">
    <name type="scientific">Arundo donax</name>
    <name type="common">Giant reed</name>
    <name type="synonym">Donax arundinaceus</name>
    <dbReference type="NCBI Taxonomy" id="35708"/>
    <lineage>
        <taxon>Eukaryota</taxon>
        <taxon>Viridiplantae</taxon>
        <taxon>Streptophyta</taxon>
        <taxon>Embryophyta</taxon>
        <taxon>Tracheophyta</taxon>
        <taxon>Spermatophyta</taxon>
        <taxon>Magnoliopsida</taxon>
        <taxon>Liliopsida</taxon>
        <taxon>Poales</taxon>
        <taxon>Poaceae</taxon>
        <taxon>PACMAD clade</taxon>
        <taxon>Arundinoideae</taxon>
        <taxon>Arundineae</taxon>
        <taxon>Arundo</taxon>
    </lineage>
</organism>
<protein>
    <submittedName>
        <fullName evidence="1">Uncharacterized protein</fullName>
    </submittedName>
</protein>
<reference evidence="1" key="1">
    <citation type="submission" date="2014-09" db="EMBL/GenBank/DDBJ databases">
        <authorList>
            <person name="Magalhaes I.L.F."/>
            <person name="Oliveira U."/>
            <person name="Santos F.R."/>
            <person name="Vidigal T.H.D.A."/>
            <person name="Brescovit A.D."/>
            <person name="Santos A.J."/>
        </authorList>
    </citation>
    <scope>NUCLEOTIDE SEQUENCE</scope>
    <source>
        <tissue evidence="1">Shoot tissue taken approximately 20 cm above the soil surface</tissue>
    </source>
</reference>